<keyword evidence="5" id="KW-1185">Reference proteome</keyword>
<dbReference type="CDD" id="cd12148">
    <property type="entry name" value="fungal_TF_MHR"/>
    <property type="match status" value="1"/>
</dbReference>
<dbReference type="InterPro" id="IPR036864">
    <property type="entry name" value="Zn2-C6_fun-type_DNA-bd_sf"/>
</dbReference>
<feature type="compositionally biased region" description="Basic residues" evidence="2">
    <location>
        <begin position="97"/>
        <end position="107"/>
    </location>
</feature>
<feature type="region of interest" description="Disordered" evidence="2">
    <location>
        <begin position="572"/>
        <end position="602"/>
    </location>
</feature>
<evidence type="ECO:0000313" key="5">
    <source>
        <dbReference type="Proteomes" id="UP001600888"/>
    </source>
</evidence>
<dbReference type="PANTHER" id="PTHR47431">
    <property type="entry name" value="ZN(II)2CYS6 TRANSCRIPTION FACTOR (EUROFUNG)-RELATED"/>
    <property type="match status" value="1"/>
</dbReference>
<dbReference type="InterPro" id="IPR001138">
    <property type="entry name" value="Zn2Cys6_DnaBD"/>
</dbReference>
<feature type="region of interest" description="Disordered" evidence="2">
    <location>
        <begin position="92"/>
        <end position="116"/>
    </location>
</feature>
<evidence type="ECO:0000259" key="3">
    <source>
        <dbReference type="PROSITE" id="PS50048"/>
    </source>
</evidence>
<feature type="domain" description="Zn(2)-C6 fungal-type" evidence="3">
    <location>
        <begin position="62"/>
        <end position="91"/>
    </location>
</feature>
<dbReference type="SUPFAM" id="SSF57701">
    <property type="entry name" value="Zn2/Cys6 DNA-binding domain"/>
    <property type="match status" value="1"/>
</dbReference>
<proteinExistence type="predicted"/>
<dbReference type="PROSITE" id="PS00463">
    <property type="entry name" value="ZN2_CY6_FUNGAL_1"/>
    <property type="match status" value="1"/>
</dbReference>
<accession>A0ABR4EP85</accession>
<sequence>MISVHPNPVHDSRRPHMDTKDPANPVMAEHPAPVAAPSAAPLSAGASGVTKKKFAAPPVKSACLACRAARTRCDGGRPCATCQSRSRDCVYTPSRRGGPRCRKKPRPGRSDEPKQLPDDVFALLSQESADVPRDPISIQNYIDPGAGLKHLEDWVQDSDLIFDSLFMNSTGPALGNGFNSDVSGTGTPAHVVPMVRSYQSDAAILDAYYVFIHPFLPILPSPDHIPVDQPIPRLQNQIDVFEEGFEPTSPISLAISAILALIPCPEDANHASRDSQLFRRKYAQYFAQTAFETMENDEEIPDSAIDPSRSLSEDHNHAFRSPFHSRVPVELEGIVALDILSVYEYAQRGNIKKMQNRAGQALMAAMDMSLHSCATEDEYSEARRRIWWMTYICVAQGAIVSNTKPSFASFSPSYTAKFPTFAADPEAFAVYIQAQRAILAATQFVIELNKAVRDNAEMNPIYERMKELEALLEPLLSHSETWLLTSTTNSPVAPGEAVVARSLRCMASIKLNSARIKLHRYCAFFDIPVFSRKHCDLKSLHDADNNPGGGDEPRRWPTCSCSSFTNPFSISATPGSSTTGGGGGASSSIRSPSSDGAGPMQANFPVAAAAPFGQSQASMVTAQQQLLQHQQQVASFPFSSHQSAKICLKSALNIAHSFDELPFPNPTGVAPHSQQSLAQHPQAGGLVGVGPGGGAGGSALCFLSPTSATMCPRTMPSFACCAMQCAYALLMVHQKTKSMYPYSAEVASIAGGAGGGAVPNSNNGHNGGGAIDSNGSGNGAPRPLVVNSLLVRLQQGLTSIYATLSNYSTAFEALGGMRDQIRSAIEESQAFTVAM</sequence>
<comment type="caution">
    <text evidence="4">The sequence shown here is derived from an EMBL/GenBank/DDBJ whole genome shotgun (WGS) entry which is preliminary data.</text>
</comment>
<dbReference type="Proteomes" id="UP001600888">
    <property type="component" value="Unassembled WGS sequence"/>
</dbReference>
<dbReference type="SMART" id="SM00066">
    <property type="entry name" value="GAL4"/>
    <property type="match status" value="1"/>
</dbReference>
<evidence type="ECO:0000256" key="1">
    <source>
        <dbReference type="ARBA" id="ARBA00023242"/>
    </source>
</evidence>
<dbReference type="EMBL" id="JBAWTH010000038">
    <property type="protein sequence ID" value="KAL2284140.1"/>
    <property type="molecule type" value="Genomic_DNA"/>
</dbReference>
<gene>
    <name evidence="4" type="ORF">FJTKL_09122</name>
</gene>
<reference evidence="4 5" key="1">
    <citation type="submission" date="2024-03" db="EMBL/GenBank/DDBJ databases">
        <title>A high-quality draft genome sequence of Diaporthe vaccinii, a causative agent of upright dieback and viscid rot disease in cranberry plants.</title>
        <authorList>
            <person name="Sarrasin M."/>
            <person name="Lang B.F."/>
            <person name="Burger G."/>
        </authorList>
    </citation>
    <scope>NUCLEOTIDE SEQUENCE [LARGE SCALE GENOMIC DNA]</scope>
    <source>
        <strain evidence="4 5">IS7</strain>
    </source>
</reference>
<keyword evidence="1" id="KW-0539">Nucleus</keyword>
<dbReference type="PANTHER" id="PTHR47431:SF5">
    <property type="entry name" value="ZN(II)2CYS6 TRANSCRIPTION FACTOR (EUROFUNG)"/>
    <property type="match status" value="1"/>
</dbReference>
<dbReference type="Gene3D" id="4.10.240.10">
    <property type="entry name" value="Zn(2)-C6 fungal-type DNA-binding domain"/>
    <property type="match status" value="1"/>
</dbReference>
<dbReference type="Pfam" id="PF00172">
    <property type="entry name" value="Zn_clus"/>
    <property type="match status" value="1"/>
</dbReference>
<feature type="compositionally biased region" description="Basic and acidic residues" evidence="2">
    <location>
        <begin position="8"/>
        <end position="21"/>
    </location>
</feature>
<feature type="compositionally biased region" description="Low complexity" evidence="2">
    <location>
        <begin position="586"/>
        <end position="598"/>
    </location>
</feature>
<dbReference type="EMBL" id="JBAWTH010000038">
    <property type="protein sequence ID" value="KAL2284141.1"/>
    <property type="molecule type" value="Genomic_DNA"/>
</dbReference>
<name>A0ABR4EP85_9PEZI</name>
<organism evidence="4 5">
    <name type="scientific">Diaporthe vaccinii</name>
    <dbReference type="NCBI Taxonomy" id="105482"/>
    <lineage>
        <taxon>Eukaryota</taxon>
        <taxon>Fungi</taxon>
        <taxon>Dikarya</taxon>
        <taxon>Ascomycota</taxon>
        <taxon>Pezizomycotina</taxon>
        <taxon>Sordariomycetes</taxon>
        <taxon>Sordariomycetidae</taxon>
        <taxon>Diaporthales</taxon>
        <taxon>Diaporthaceae</taxon>
        <taxon>Diaporthe</taxon>
        <taxon>Diaporthe eres species complex</taxon>
    </lineage>
</organism>
<dbReference type="PROSITE" id="PS50048">
    <property type="entry name" value="ZN2_CY6_FUNGAL_2"/>
    <property type="match status" value="1"/>
</dbReference>
<evidence type="ECO:0000256" key="2">
    <source>
        <dbReference type="SAM" id="MobiDB-lite"/>
    </source>
</evidence>
<dbReference type="CDD" id="cd00067">
    <property type="entry name" value="GAL4"/>
    <property type="match status" value="1"/>
</dbReference>
<feature type="region of interest" description="Disordered" evidence="2">
    <location>
        <begin position="1"/>
        <end position="30"/>
    </location>
</feature>
<evidence type="ECO:0000313" key="4">
    <source>
        <dbReference type="EMBL" id="KAL2284140.1"/>
    </source>
</evidence>
<protein>
    <recommendedName>
        <fullName evidence="3">Zn(2)-C6 fungal-type domain-containing protein</fullName>
    </recommendedName>
</protein>